<keyword evidence="1" id="KW-0808">Transferase</keyword>
<proteinExistence type="predicted"/>
<dbReference type="GO" id="GO:0008168">
    <property type="term" value="F:methyltransferase activity"/>
    <property type="evidence" value="ECO:0007669"/>
    <property type="project" value="UniProtKB-KW"/>
</dbReference>
<dbReference type="EMBL" id="DROM01000283">
    <property type="protein sequence ID" value="HHH13514.1"/>
    <property type="molecule type" value="Genomic_DNA"/>
</dbReference>
<dbReference type="Proteomes" id="UP000886100">
    <property type="component" value="Unassembled WGS sequence"/>
</dbReference>
<keyword evidence="1" id="KW-0489">Methyltransferase</keyword>
<comment type="caution">
    <text evidence="1">The sequence shown here is derived from an EMBL/GenBank/DDBJ whole genome shotgun (WGS) entry which is preliminary data.</text>
</comment>
<dbReference type="Pfam" id="PF13489">
    <property type="entry name" value="Methyltransf_23"/>
    <property type="match status" value="1"/>
</dbReference>
<protein>
    <submittedName>
        <fullName evidence="1">Methyltransferase domain-containing protein</fullName>
    </submittedName>
</protein>
<sequence length="327" mass="35943">MSVSRPTVSEPCPVCGGSGSHAYTGRDLLMHLPGEFSYAECGDCGAVYQAPMPDAQRIASFYPDDYQPYRPGREKRRSALERAVLRSRYGYAHLDSGFPRWLAGILGAFVHRHAVPFTGSGRLLDVGCGGGKYLRSMRALGWEPEGVEFNRGAVETCRAAGLKVFQGELSEAGFPDGHFDVVTARHVIEHIPAPVDFVTEIHRILKPGGLMVLMTPNSRALGRGWFGVHWFANDIPRHLVLFSPENLARLAGRAGFEPAVVRTSSTPKIVLNSWDYKFGVRGRPSKKRKLRRILARPYVAASTLLGRGDEIFAIFRKPLDAGDAPPS</sequence>
<reference evidence="1" key="1">
    <citation type="journal article" date="2020" name="mSystems">
        <title>Genome- and Community-Level Interaction Insights into Carbon Utilization and Element Cycling Functions of Hydrothermarchaeota in Hydrothermal Sediment.</title>
        <authorList>
            <person name="Zhou Z."/>
            <person name="Liu Y."/>
            <person name="Xu W."/>
            <person name="Pan J."/>
            <person name="Luo Z.H."/>
            <person name="Li M."/>
        </authorList>
    </citation>
    <scope>NUCLEOTIDE SEQUENCE [LARGE SCALE GENOMIC DNA]</scope>
    <source>
        <strain evidence="1">HyVt-535</strain>
    </source>
</reference>
<dbReference type="GO" id="GO:0032259">
    <property type="term" value="P:methylation"/>
    <property type="evidence" value="ECO:0007669"/>
    <property type="project" value="UniProtKB-KW"/>
</dbReference>
<evidence type="ECO:0000313" key="1">
    <source>
        <dbReference type="EMBL" id="HHH13514.1"/>
    </source>
</evidence>
<dbReference type="Gene3D" id="3.40.50.150">
    <property type="entry name" value="Vaccinia Virus protein VP39"/>
    <property type="match status" value="1"/>
</dbReference>
<gene>
    <name evidence="1" type="ORF">ENJ98_04695</name>
</gene>
<dbReference type="InterPro" id="IPR029063">
    <property type="entry name" value="SAM-dependent_MTases_sf"/>
</dbReference>
<organism evidence="1">
    <name type="scientific">Thiolapillus brandeum</name>
    <dbReference type="NCBI Taxonomy" id="1076588"/>
    <lineage>
        <taxon>Bacteria</taxon>
        <taxon>Pseudomonadati</taxon>
        <taxon>Pseudomonadota</taxon>
        <taxon>Gammaproteobacteria</taxon>
        <taxon>Chromatiales</taxon>
        <taxon>Sedimenticolaceae</taxon>
        <taxon>Thiolapillus</taxon>
    </lineage>
</organism>
<accession>A0A7C5IYV5</accession>
<dbReference type="SUPFAM" id="SSF53335">
    <property type="entry name" value="S-adenosyl-L-methionine-dependent methyltransferases"/>
    <property type="match status" value="1"/>
</dbReference>
<name>A0A7C5IYV5_9GAMM</name>
<dbReference type="PANTHER" id="PTHR43861">
    <property type="entry name" value="TRANS-ACONITATE 2-METHYLTRANSFERASE-RELATED"/>
    <property type="match status" value="1"/>
</dbReference>
<dbReference type="CDD" id="cd02440">
    <property type="entry name" value="AdoMet_MTases"/>
    <property type="match status" value="1"/>
</dbReference>
<dbReference type="AlphaFoldDB" id="A0A7C5IYV5"/>